<reference evidence="3" key="1">
    <citation type="journal article" date="2014" name="Int. J. Syst. Evol. Microbiol.">
        <title>Complete genome sequence of Corynebacterium casei LMG S-19264T (=DSM 44701T), isolated from a smear-ripened cheese.</title>
        <authorList>
            <consortium name="US DOE Joint Genome Institute (JGI-PGF)"/>
            <person name="Walter F."/>
            <person name="Albersmeier A."/>
            <person name="Kalinowski J."/>
            <person name="Ruckert C."/>
        </authorList>
    </citation>
    <scope>NUCLEOTIDE SEQUENCE</scope>
    <source>
        <strain evidence="3">JCM 4434</strain>
    </source>
</reference>
<feature type="transmembrane region" description="Helical" evidence="2">
    <location>
        <begin position="92"/>
        <end position="112"/>
    </location>
</feature>
<name>A0A1E7N648_KITAU</name>
<evidence type="ECO:0000313" key="5">
    <source>
        <dbReference type="Proteomes" id="UP000037395"/>
    </source>
</evidence>
<sequence length="154" mass="17377">MDRAGRRPHATGMDTRQDELRRDLDATLQARKELGKEYEEELVDSFMKRLDARLDARVERSVAARLDDYEPDHRDRDRSRRHHHRGWAPGRAGNRMAVVSLAFGIPLTAIASNPGSGGFAGLLACWAGIVGVNFAAALGNRRDRDERRTRGDWD</sequence>
<evidence type="ECO:0000313" key="3">
    <source>
        <dbReference type="EMBL" id="GGV02735.1"/>
    </source>
</evidence>
<keyword evidence="2" id="KW-0472">Membrane</keyword>
<feature type="transmembrane region" description="Helical" evidence="2">
    <location>
        <begin position="118"/>
        <end position="138"/>
    </location>
</feature>
<reference evidence="4" key="3">
    <citation type="submission" date="2016-08" db="EMBL/GenBank/DDBJ databases">
        <title>Sequencing, Assembly and Comparative Genomics of S. aureofaciens ATCC 10762.</title>
        <authorList>
            <person name="Gradnigo J.S."/>
            <person name="Johnson N."/>
            <person name="Somerville G.A."/>
        </authorList>
    </citation>
    <scope>NUCLEOTIDE SEQUENCE [LARGE SCALE GENOMIC DNA]</scope>
    <source>
        <strain evidence="4">ATCC 10762</strain>
    </source>
</reference>
<feature type="region of interest" description="Disordered" evidence="1">
    <location>
        <begin position="65"/>
        <end position="89"/>
    </location>
</feature>
<evidence type="ECO:0000313" key="4">
    <source>
        <dbReference type="EMBL" id="OEV36124.1"/>
    </source>
</evidence>
<keyword evidence="2" id="KW-0812">Transmembrane</keyword>
<dbReference type="EMBL" id="BMUB01000028">
    <property type="protein sequence ID" value="GGV02735.1"/>
    <property type="molecule type" value="Genomic_DNA"/>
</dbReference>
<proteinExistence type="predicted"/>
<dbReference type="EMBL" id="JPRF03000030">
    <property type="protein sequence ID" value="OEV36124.1"/>
    <property type="molecule type" value="Genomic_DNA"/>
</dbReference>
<accession>A0A8H9HZF5</accession>
<dbReference type="Proteomes" id="UP000037395">
    <property type="component" value="Unassembled WGS sequence"/>
</dbReference>
<protein>
    <recommendedName>
        <fullName evidence="6">Integral membrane protein</fullName>
    </recommendedName>
</protein>
<evidence type="ECO:0000256" key="1">
    <source>
        <dbReference type="SAM" id="MobiDB-lite"/>
    </source>
</evidence>
<evidence type="ECO:0008006" key="6">
    <source>
        <dbReference type="Google" id="ProtNLM"/>
    </source>
</evidence>
<organism evidence="4 5">
    <name type="scientific">Kitasatospora aureofaciens</name>
    <name type="common">Streptomyces aureofaciens</name>
    <dbReference type="NCBI Taxonomy" id="1894"/>
    <lineage>
        <taxon>Bacteria</taxon>
        <taxon>Bacillati</taxon>
        <taxon>Actinomycetota</taxon>
        <taxon>Actinomycetes</taxon>
        <taxon>Kitasatosporales</taxon>
        <taxon>Streptomycetaceae</taxon>
        <taxon>Kitasatospora</taxon>
    </lineage>
</organism>
<accession>A0A1E7N648</accession>
<reference evidence="4 5" key="2">
    <citation type="submission" date="2014-07" db="EMBL/GenBank/DDBJ databases">
        <authorList>
            <person name="Zhang J.E."/>
            <person name="Yang H."/>
            <person name="Guo J."/>
            <person name="Deng Z."/>
            <person name="Luo H."/>
            <person name="Luo M."/>
            <person name="Zhao B."/>
        </authorList>
    </citation>
    <scope>NUCLEOTIDE SEQUENCE [LARGE SCALE GENOMIC DNA]</scope>
    <source>
        <strain evidence="4">ATCC 10762</strain>
        <strain evidence="5">ATCC 10762 / DSM 40127 / CCM 3239 / JCM 4008 / LMG 5968 / NBRC 12843 / NCIMB 8234 / A-377</strain>
    </source>
</reference>
<keyword evidence="5" id="KW-1185">Reference proteome</keyword>
<dbReference type="Proteomes" id="UP000610124">
    <property type="component" value="Unassembled WGS sequence"/>
</dbReference>
<reference evidence="3" key="5">
    <citation type="submission" date="2020-09" db="EMBL/GenBank/DDBJ databases">
        <authorList>
            <person name="Sun Q."/>
            <person name="Ohkuma M."/>
        </authorList>
    </citation>
    <scope>NUCLEOTIDE SEQUENCE</scope>
    <source>
        <strain evidence="3">JCM 4434</strain>
    </source>
</reference>
<feature type="compositionally biased region" description="Basic and acidic residues" evidence="1">
    <location>
        <begin position="65"/>
        <end position="78"/>
    </location>
</feature>
<evidence type="ECO:0000256" key="2">
    <source>
        <dbReference type="SAM" id="Phobius"/>
    </source>
</evidence>
<dbReference type="AlphaFoldDB" id="A0A1E7N648"/>
<gene>
    <name evidence="3" type="ORF">GCM10010502_66730</name>
    <name evidence="4" type="ORF">HS99_0031140</name>
</gene>
<reference evidence="5" key="4">
    <citation type="submission" date="2016-08" db="EMBL/GenBank/DDBJ databases">
        <title>Sequencing, assembly and comparative genomics of S. aureofaciens ATCC 10762.</title>
        <authorList>
            <person name="Gradnigo J.S."/>
            <person name="Johnson N."/>
            <person name="Somerville G.A."/>
        </authorList>
    </citation>
    <scope>NUCLEOTIDE SEQUENCE [LARGE SCALE GENOMIC DNA]</scope>
    <source>
        <strain evidence="5">ATCC 10762 / DSM 40127 / CCM 3239 / JCM 4008 / LMG 5968 / NBRC 12843 / NCIMB 8234 / A-377</strain>
    </source>
</reference>
<comment type="caution">
    <text evidence="4">The sequence shown here is derived from an EMBL/GenBank/DDBJ whole genome shotgun (WGS) entry which is preliminary data.</text>
</comment>
<keyword evidence="2" id="KW-1133">Transmembrane helix</keyword>
<feature type="region of interest" description="Disordered" evidence="1">
    <location>
        <begin position="1"/>
        <end position="21"/>
    </location>
</feature>